<dbReference type="InterPro" id="IPR018946">
    <property type="entry name" value="PhoD-like_MPP"/>
</dbReference>
<feature type="domain" description="PhoD-like phosphatase" evidence="2">
    <location>
        <begin position="258"/>
        <end position="447"/>
    </location>
</feature>
<evidence type="ECO:0000313" key="4">
    <source>
        <dbReference type="Proteomes" id="UP001278766"/>
    </source>
</evidence>
<feature type="compositionally biased region" description="Basic and acidic residues" evidence="1">
    <location>
        <begin position="114"/>
        <end position="126"/>
    </location>
</feature>
<feature type="compositionally biased region" description="Low complexity" evidence="1">
    <location>
        <begin position="769"/>
        <end position="796"/>
    </location>
</feature>
<dbReference type="InterPro" id="IPR038607">
    <property type="entry name" value="PhoD-like_sf"/>
</dbReference>
<evidence type="ECO:0000313" key="3">
    <source>
        <dbReference type="EMBL" id="KAK3301104.1"/>
    </source>
</evidence>
<dbReference type="EMBL" id="JAUEPN010000001">
    <property type="protein sequence ID" value="KAK3301104.1"/>
    <property type="molecule type" value="Genomic_DNA"/>
</dbReference>
<feature type="region of interest" description="Disordered" evidence="1">
    <location>
        <begin position="150"/>
        <end position="176"/>
    </location>
</feature>
<organism evidence="3 4">
    <name type="scientific">Chaetomium fimeti</name>
    <dbReference type="NCBI Taxonomy" id="1854472"/>
    <lineage>
        <taxon>Eukaryota</taxon>
        <taxon>Fungi</taxon>
        <taxon>Dikarya</taxon>
        <taxon>Ascomycota</taxon>
        <taxon>Pezizomycotina</taxon>
        <taxon>Sordariomycetes</taxon>
        <taxon>Sordariomycetidae</taxon>
        <taxon>Sordariales</taxon>
        <taxon>Chaetomiaceae</taxon>
        <taxon>Chaetomium</taxon>
    </lineage>
</organism>
<dbReference type="Proteomes" id="UP001278766">
    <property type="component" value="Unassembled WGS sequence"/>
</dbReference>
<dbReference type="Pfam" id="PF19050">
    <property type="entry name" value="PhoD_2"/>
    <property type="match status" value="3"/>
</dbReference>
<protein>
    <recommendedName>
        <fullName evidence="2">PhoD-like phosphatase domain-containing protein</fullName>
    </recommendedName>
</protein>
<accession>A0AAE0HR45</accession>
<dbReference type="PANTHER" id="PTHR46689">
    <property type="entry name" value="MEMBRANE PROTEIN, PUTATIVE-RELATED"/>
    <property type="match status" value="1"/>
</dbReference>
<dbReference type="InterPro" id="IPR043904">
    <property type="entry name" value="PhoD_2-like"/>
</dbReference>
<gene>
    <name evidence="3" type="ORF">B0H64DRAFT_382612</name>
</gene>
<feature type="region of interest" description="Disordered" evidence="1">
    <location>
        <begin position="1"/>
        <end position="138"/>
    </location>
</feature>
<evidence type="ECO:0000256" key="1">
    <source>
        <dbReference type="SAM" id="MobiDB-lite"/>
    </source>
</evidence>
<feature type="domain" description="PhoD-like phosphatase" evidence="2">
    <location>
        <begin position="595"/>
        <end position="747"/>
    </location>
</feature>
<evidence type="ECO:0000259" key="2">
    <source>
        <dbReference type="Pfam" id="PF19050"/>
    </source>
</evidence>
<sequence length="898" mass="98328">MASQYPQNPLPPPPRDMDNHHYYDNDEDGSNNAPPPLPPKDTPPPMAMASSPNPYASSSRWRHAESSAYARYEKENRQQYQQQYQPHPHHHPVARDADSRGAGVSDLASFLNKSRLDPSETRDDTAGRPITPRFKPVVAGASEARVALGGADADADDREGVARPEQRGPPPDGKEIVCGPLLNYRRMEGGRWVGSALVVTAGGGKTQPIVPTANLWRADGGGRGGGGGREGGVAVIEGVCLCSDSRSTFWRFDLVVEMDEVETKWEYELPGLRFASGTKPRVNNFFVPAIQESMRIMFHSCNGFSVGTDEAAWSGLALWNDVLRKHEERPFHVMIGGGDQIYNDGIRVSGPLHDWSNISNPKKRKHHPFPESLRQECDDYYLKNYIRWYSTEPFAGANGQIAQLNIWDDHDIIDGFGSYVNEFMKCDVFRGIGGTAHKYYMLFQHHLPPPASTYTSDAVSATAVEEGQGIDPNQLMESYVHPPLSEPNYIYGPKAGPYVAEHSHNMFTQLGARIAFLGIDARTERTRHQVNYPETYDAIFTRLKRELSAAASSGRPFKHLILLLGIPIAYPRLTWLENIFASPVMGPIKFLNRRVGIGGSFFNSFDGSVDLLDDLDDHYTARTHKKERNWLVEKLQGICAEFSIRITILGGDVHLAALGRFYSNPRLNIPAEEDYRYIVNVVSSAIVNKPPPAAVANLLARRNKIHHLNHDTSETLLKLFDKDPGNSQKTAAHNKVTMPSRNFAMITENSPFNPATPPNGTGNGDVATHHPAAAGIAAPAPPGTSSSSANSSATPSHQHHAKHKDERLPLHAGEAGCGTTHKAATSRGAGAHGRGSDGGLDVCICVEMDQHDATGQTQGYGLTVPALHYKGPRPPSLELLPPRSAGRSEVGSRGSEAR</sequence>
<dbReference type="Gene3D" id="3.60.21.70">
    <property type="entry name" value="PhoD-like phosphatase"/>
    <property type="match status" value="1"/>
</dbReference>
<comment type="caution">
    <text evidence="3">The sequence shown here is derived from an EMBL/GenBank/DDBJ whole genome shotgun (WGS) entry which is preliminary data.</text>
</comment>
<keyword evidence="4" id="KW-1185">Reference proteome</keyword>
<reference evidence="3" key="1">
    <citation type="journal article" date="2023" name="Mol. Phylogenet. Evol.">
        <title>Genome-scale phylogeny and comparative genomics of the fungal order Sordariales.</title>
        <authorList>
            <person name="Hensen N."/>
            <person name="Bonometti L."/>
            <person name="Westerberg I."/>
            <person name="Brannstrom I.O."/>
            <person name="Guillou S."/>
            <person name="Cros-Aarteil S."/>
            <person name="Calhoun S."/>
            <person name="Haridas S."/>
            <person name="Kuo A."/>
            <person name="Mondo S."/>
            <person name="Pangilinan J."/>
            <person name="Riley R."/>
            <person name="LaButti K."/>
            <person name="Andreopoulos B."/>
            <person name="Lipzen A."/>
            <person name="Chen C."/>
            <person name="Yan M."/>
            <person name="Daum C."/>
            <person name="Ng V."/>
            <person name="Clum A."/>
            <person name="Steindorff A."/>
            <person name="Ohm R.A."/>
            <person name="Martin F."/>
            <person name="Silar P."/>
            <person name="Natvig D.O."/>
            <person name="Lalanne C."/>
            <person name="Gautier V."/>
            <person name="Ament-Velasquez S.L."/>
            <person name="Kruys A."/>
            <person name="Hutchinson M.I."/>
            <person name="Powell A.J."/>
            <person name="Barry K."/>
            <person name="Miller A.N."/>
            <person name="Grigoriev I.V."/>
            <person name="Debuchy R."/>
            <person name="Gladieux P."/>
            <person name="Hiltunen Thoren M."/>
            <person name="Johannesson H."/>
        </authorList>
    </citation>
    <scope>NUCLEOTIDE SEQUENCE</scope>
    <source>
        <strain evidence="3">CBS 168.71</strain>
    </source>
</reference>
<feature type="domain" description="PhoD-like phosphatase" evidence="2">
    <location>
        <begin position="506"/>
        <end position="580"/>
    </location>
</feature>
<dbReference type="RefSeq" id="XP_062664618.1">
    <property type="nucleotide sequence ID" value="XM_062802889.1"/>
</dbReference>
<dbReference type="GO" id="GO:0016020">
    <property type="term" value="C:membrane"/>
    <property type="evidence" value="ECO:0007669"/>
    <property type="project" value="TreeGrafter"/>
</dbReference>
<name>A0AAE0HR45_9PEZI</name>
<proteinExistence type="predicted"/>
<dbReference type="CDD" id="cd07389">
    <property type="entry name" value="MPP_PhoD"/>
    <property type="match status" value="1"/>
</dbReference>
<reference evidence="3" key="2">
    <citation type="submission" date="2023-06" db="EMBL/GenBank/DDBJ databases">
        <authorList>
            <consortium name="Lawrence Berkeley National Laboratory"/>
            <person name="Haridas S."/>
            <person name="Hensen N."/>
            <person name="Bonometti L."/>
            <person name="Westerberg I."/>
            <person name="Brannstrom I.O."/>
            <person name="Guillou S."/>
            <person name="Cros-Aarteil S."/>
            <person name="Calhoun S."/>
            <person name="Kuo A."/>
            <person name="Mondo S."/>
            <person name="Pangilinan J."/>
            <person name="Riley R."/>
            <person name="Labutti K."/>
            <person name="Andreopoulos B."/>
            <person name="Lipzen A."/>
            <person name="Chen C."/>
            <person name="Yanf M."/>
            <person name="Daum C."/>
            <person name="Ng V."/>
            <person name="Clum A."/>
            <person name="Steindorff A."/>
            <person name="Ohm R."/>
            <person name="Martin F."/>
            <person name="Silar P."/>
            <person name="Natvig D."/>
            <person name="Lalanne C."/>
            <person name="Gautier V."/>
            <person name="Ament-Velasquez S.L."/>
            <person name="Kruys A."/>
            <person name="Hutchinson M.I."/>
            <person name="Powell A.J."/>
            <person name="Barry K."/>
            <person name="Miller A.N."/>
            <person name="Grigoriev I.V."/>
            <person name="Debuchy R."/>
            <person name="Gladieux P."/>
            <person name="Thoren M.H."/>
            <person name="Johannesson H."/>
        </authorList>
    </citation>
    <scope>NUCLEOTIDE SEQUENCE</scope>
    <source>
        <strain evidence="3">CBS 168.71</strain>
    </source>
</reference>
<feature type="region of interest" description="Disordered" evidence="1">
    <location>
        <begin position="866"/>
        <end position="898"/>
    </location>
</feature>
<dbReference type="AlphaFoldDB" id="A0AAE0HR45"/>
<feature type="compositionally biased region" description="Pro residues" evidence="1">
    <location>
        <begin position="33"/>
        <end position="46"/>
    </location>
</feature>
<dbReference type="GeneID" id="87839837"/>
<feature type="compositionally biased region" description="Basic and acidic residues" evidence="1">
    <location>
        <begin position="15"/>
        <end position="24"/>
    </location>
</feature>
<feature type="compositionally biased region" description="Low complexity" evidence="1">
    <location>
        <begin position="47"/>
        <end position="59"/>
    </location>
</feature>
<dbReference type="PANTHER" id="PTHR46689:SF3">
    <property type="entry name" value="PHOD-LIKE PHOSPHATASE DOMAIN-CONTAINING PROTEIN"/>
    <property type="match status" value="1"/>
</dbReference>
<feature type="region of interest" description="Disordered" evidence="1">
    <location>
        <begin position="746"/>
        <end position="836"/>
    </location>
</feature>